<dbReference type="InterPro" id="IPR041431">
    <property type="entry name" value="Mvd1_C"/>
</dbReference>
<keyword evidence="6" id="KW-0443">Lipid metabolism</keyword>
<evidence type="ECO:0000256" key="6">
    <source>
        <dbReference type="ARBA" id="ARBA00023098"/>
    </source>
</evidence>
<evidence type="ECO:0000256" key="1">
    <source>
        <dbReference type="ARBA" id="ARBA00008831"/>
    </source>
</evidence>
<keyword evidence="7" id="KW-0456">Lyase</keyword>
<feature type="domain" description="Diphosphomevalonate decarboxylase-like N-terminal" evidence="9">
    <location>
        <begin position="8"/>
        <end position="165"/>
    </location>
</feature>
<protein>
    <recommendedName>
        <fullName evidence="2">diphosphomevalonate decarboxylase</fullName>
        <ecNumber evidence="2">4.1.1.33</ecNumber>
    </recommendedName>
</protein>
<dbReference type="PATRIC" id="fig|1618672.3.peg.235"/>
<dbReference type="GO" id="GO:0004163">
    <property type="term" value="F:diphosphomevalonate decarboxylase activity"/>
    <property type="evidence" value="ECO:0007669"/>
    <property type="project" value="UniProtKB-EC"/>
</dbReference>
<comment type="similarity">
    <text evidence="1">Belongs to the diphosphomevalonate decarboxylase family.</text>
</comment>
<gene>
    <name evidence="10" type="ORF">UY98_C0011G0004</name>
</gene>
<comment type="caution">
    <text evidence="10">The sequence shown here is derived from an EMBL/GenBank/DDBJ whole genome shotgun (WGS) entry which is preliminary data.</text>
</comment>
<dbReference type="InterPro" id="IPR053859">
    <property type="entry name" value="MVD-like_N"/>
</dbReference>
<name>A0A0G1YW19_9BACT</name>
<dbReference type="InterPro" id="IPR036554">
    <property type="entry name" value="GHMP_kinase_C_sf"/>
</dbReference>
<proteinExistence type="inferred from homology"/>
<dbReference type="GO" id="GO:0005829">
    <property type="term" value="C:cytosol"/>
    <property type="evidence" value="ECO:0007669"/>
    <property type="project" value="InterPro"/>
</dbReference>
<evidence type="ECO:0000256" key="2">
    <source>
        <dbReference type="ARBA" id="ARBA00012296"/>
    </source>
</evidence>
<dbReference type="SUPFAM" id="SSF55060">
    <property type="entry name" value="GHMP Kinase, C-terminal domain"/>
    <property type="match status" value="1"/>
</dbReference>
<dbReference type="GO" id="GO:0005524">
    <property type="term" value="F:ATP binding"/>
    <property type="evidence" value="ECO:0007669"/>
    <property type="project" value="UniProtKB-KW"/>
</dbReference>
<dbReference type="NCBIfam" id="TIGR01240">
    <property type="entry name" value="mevDPdecarb"/>
    <property type="match status" value="1"/>
</dbReference>
<dbReference type="EMBL" id="LCSD01000011">
    <property type="protein sequence ID" value="KKW47471.1"/>
    <property type="molecule type" value="Genomic_DNA"/>
</dbReference>
<evidence type="ECO:0000259" key="9">
    <source>
        <dbReference type="Pfam" id="PF22700"/>
    </source>
</evidence>
<accession>A0A0G1YW19</accession>
<evidence type="ECO:0000259" key="8">
    <source>
        <dbReference type="Pfam" id="PF18376"/>
    </source>
</evidence>
<dbReference type="Gene3D" id="3.30.230.10">
    <property type="match status" value="1"/>
</dbReference>
<dbReference type="SUPFAM" id="SSF54211">
    <property type="entry name" value="Ribosomal protein S5 domain 2-like"/>
    <property type="match status" value="1"/>
</dbReference>
<dbReference type="EC" id="4.1.1.33" evidence="2"/>
<dbReference type="Proteomes" id="UP000034789">
    <property type="component" value="Unassembled WGS sequence"/>
</dbReference>
<dbReference type="Pfam" id="PF22700">
    <property type="entry name" value="MVD-like_N"/>
    <property type="match status" value="1"/>
</dbReference>
<evidence type="ECO:0000313" key="11">
    <source>
        <dbReference type="Proteomes" id="UP000034789"/>
    </source>
</evidence>
<feature type="domain" description="Mvd1 C-terminal" evidence="8">
    <location>
        <begin position="187"/>
        <end position="307"/>
    </location>
</feature>
<dbReference type="Pfam" id="PF18376">
    <property type="entry name" value="MDD_C"/>
    <property type="match status" value="1"/>
</dbReference>
<evidence type="ECO:0000313" key="10">
    <source>
        <dbReference type="EMBL" id="KKW47471.1"/>
    </source>
</evidence>
<dbReference type="InterPro" id="IPR005935">
    <property type="entry name" value="Mev_decarb"/>
</dbReference>
<evidence type="ECO:0000256" key="4">
    <source>
        <dbReference type="ARBA" id="ARBA00022741"/>
    </source>
</evidence>
<evidence type="ECO:0000256" key="7">
    <source>
        <dbReference type="ARBA" id="ARBA00023239"/>
    </source>
</evidence>
<dbReference type="PIRSF" id="PIRSF015950">
    <property type="entry name" value="Mev_P_decrbx"/>
    <property type="match status" value="1"/>
</dbReference>
<organism evidence="10 11">
    <name type="scientific">Candidatus Kaiserbacteria bacterium GW2011_GWA2_58_9</name>
    <dbReference type="NCBI Taxonomy" id="1618672"/>
    <lineage>
        <taxon>Bacteria</taxon>
        <taxon>Candidatus Kaiseribacteriota</taxon>
    </lineage>
</organism>
<evidence type="ECO:0000256" key="5">
    <source>
        <dbReference type="ARBA" id="ARBA00022840"/>
    </source>
</evidence>
<evidence type="ECO:0000256" key="3">
    <source>
        <dbReference type="ARBA" id="ARBA00022516"/>
    </source>
</evidence>
<dbReference type="InterPro" id="IPR020568">
    <property type="entry name" value="Ribosomal_Su5_D2-typ_SF"/>
</dbReference>
<reference evidence="10 11" key="1">
    <citation type="journal article" date="2015" name="Nature">
        <title>rRNA introns, odd ribosomes, and small enigmatic genomes across a large radiation of phyla.</title>
        <authorList>
            <person name="Brown C.T."/>
            <person name="Hug L.A."/>
            <person name="Thomas B.C."/>
            <person name="Sharon I."/>
            <person name="Castelle C.J."/>
            <person name="Singh A."/>
            <person name="Wilkins M.J."/>
            <person name="Williams K.H."/>
            <person name="Banfield J.F."/>
        </authorList>
    </citation>
    <scope>NUCLEOTIDE SEQUENCE [LARGE SCALE GENOMIC DNA]</scope>
</reference>
<keyword evidence="3" id="KW-0444">Lipid biosynthesis</keyword>
<dbReference type="Gene3D" id="3.30.70.890">
    <property type="entry name" value="GHMP kinase, C-terminal domain"/>
    <property type="match status" value="1"/>
</dbReference>
<dbReference type="InterPro" id="IPR014721">
    <property type="entry name" value="Ribsml_uS5_D2-typ_fold_subgr"/>
</dbReference>
<keyword evidence="5" id="KW-0067">ATP-binding</keyword>
<dbReference type="PANTHER" id="PTHR10977">
    <property type="entry name" value="DIPHOSPHOMEVALONATE DECARBOXYLASE"/>
    <property type="match status" value="1"/>
</dbReference>
<sequence length="331" mass="35714">MSIRAASAPNIALIKYWGNRNEKLRLPAADSLSMTLDQPTVEVIADHAETFAARGFEPGGAERKLAEKEADRLRKHFLLVKRYLDAIGAAEAFPAGVSLEIRSKVPRGVGLASSAAVFSAIAEAYAGFAGELSRRDVSVLARLGSGSASRSVFGGFSAMIAGEGDAIGASYAEQIAPPAHWNLRDVVIAPSATEKATGSTEGHALARTSPLFEKRLRGIPSRQRDCIDAILKKDFEKLQKVAEEDCLDMHAVMASSAPPLCYLSEETHRIIREIEELRTRERLPVLYTMDAGPTVHLICEERALPAVRVYARAQKNCAIFEAGVGSGSRRA</sequence>
<dbReference type="AlphaFoldDB" id="A0A0G1YW19"/>
<dbReference type="GO" id="GO:0019287">
    <property type="term" value="P:isopentenyl diphosphate biosynthetic process, mevalonate pathway"/>
    <property type="evidence" value="ECO:0007669"/>
    <property type="project" value="InterPro"/>
</dbReference>
<keyword evidence="4" id="KW-0547">Nucleotide-binding</keyword>
<dbReference type="PANTHER" id="PTHR10977:SF3">
    <property type="entry name" value="DIPHOSPHOMEVALONATE DECARBOXYLASE"/>
    <property type="match status" value="1"/>
</dbReference>
<dbReference type="InterPro" id="IPR029765">
    <property type="entry name" value="Mev_diP_decarb"/>
</dbReference>